<dbReference type="Proteomes" id="UP001501057">
    <property type="component" value="Unassembled WGS sequence"/>
</dbReference>
<dbReference type="Gene3D" id="3.40.50.720">
    <property type="entry name" value="NAD(P)-binding Rossmann-like Domain"/>
    <property type="match status" value="1"/>
</dbReference>
<dbReference type="Pfam" id="PF01370">
    <property type="entry name" value="Epimerase"/>
    <property type="match status" value="1"/>
</dbReference>
<accession>A0ABN2JZR2</accession>
<proteinExistence type="predicted"/>
<dbReference type="InterPro" id="IPR036291">
    <property type="entry name" value="NAD(P)-bd_dom_sf"/>
</dbReference>
<evidence type="ECO:0000313" key="2">
    <source>
        <dbReference type="EMBL" id="GAA1744855.1"/>
    </source>
</evidence>
<dbReference type="RefSeq" id="WP_344202368.1">
    <property type="nucleotide sequence ID" value="NZ_BAAAME010000004.1"/>
</dbReference>
<gene>
    <name evidence="2" type="ORF">GCM10009710_26090</name>
</gene>
<reference evidence="2 3" key="1">
    <citation type="journal article" date="2019" name="Int. J. Syst. Evol. Microbiol.">
        <title>The Global Catalogue of Microorganisms (GCM) 10K type strain sequencing project: providing services to taxonomists for standard genome sequencing and annotation.</title>
        <authorList>
            <consortium name="The Broad Institute Genomics Platform"/>
            <consortium name="The Broad Institute Genome Sequencing Center for Infectious Disease"/>
            <person name="Wu L."/>
            <person name="Ma J."/>
        </authorList>
    </citation>
    <scope>NUCLEOTIDE SEQUENCE [LARGE SCALE GENOMIC DNA]</scope>
    <source>
        <strain evidence="2 3">JCM 13518</strain>
    </source>
</reference>
<evidence type="ECO:0000259" key="1">
    <source>
        <dbReference type="Pfam" id="PF01370"/>
    </source>
</evidence>
<comment type="caution">
    <text evidence="2">The sequence shown here is derived from an EMBL/GenBank/DDBJ whole genome shotgun (WGS) entry which is preliminary data.</text>
</comment>
<dbReference type="SUPFAM" id="SSF51735">
    <property type="entry name" value="NAD(P)-binding Rossmann-fold domains"/>
    <property type="match status" value="1"/>
</dbReference>
<organism evidence="2 3">
    <name type="scientific">Aeromicrobium alkaliterrae</name>
    <dbReference type="NCBI Taxonomy" id="302168"/>
    <lineage>
        <taxon>Bacteria</taxon>
        <taxon>Bacillati</taxon>
        <taxon>Actinomycetota</taxon>
        <taxon>Actinomycetes</taxon>
        <taxon>Propionibacteriales</taxon>
        <taxon>Nocardioidaceae</taxon>
        <taxon>Aeromicrobium</taxon>
    </lineage>
</organism>
<sequence length="296" mass="30933">MKHLVIGAGQIGPHVARQLADAGETVTVATRSGRGPAGLTNVSLDATDGAALRAALADVDVLYLCLHASAYRDDAWRRELPPLERTVLEAAAATGTTVVFPESLYAFDASAPISATTRIAPRSPLGQVRELLLEQRAASPATTVSVVAGDFIGPGVGQSHVGPRMWEPVLAGKTVRPIGDVDAVHSWTYLPDLAATMIAAGARPSEPIVIAPAIHATQREIVAAYAVAGGVDVPRISPVPLGLLRLVGTVHRETRTIAQTGYLFTEPVRMDFTVTRTALGIDATPLDVVAKATITP</sequence>
<name>A0ABN2JZR2_9ACTN</name>
<evidence type="ECO:0000313" key="3">
    <source>
        <dbReference type="Proteomes" id="UP001501057"/>
    </source>
</evidence>
<dbReference type="InterPro" id="IPR001509">
    <property type="entry name" value="Epimerase_deHydtase"/>
</dbReference>
<protein>
    <submittedName>
        <fullName evidence="2">NAD-dependent epimerase/dehydratase family protein</fullName>
    </submittedName>
</protein>
<keyword evidence="3" id="KW-1185">Reference proteome</keyword>
<dbReference type="EMBL" id="BAAAME010000004">
    <property type="protein sequence ID" value="GAA1744855.1"/>
    <property type="molecule type" value="Genomic_DNA"/>
</dbReference>
<feature type="domain" description="NAD-dependent epimerase/dehydratase" evidence="1">
    <location>
        <begin position="4"/>
        <end position="205"/>
    </location>
</feature>